<accession>A0A9D4DCW1</accession>
<reference evidence="1" key="1">
    <citation type="journal article" date="2019" name="bioRxiv">
        <title>The Genome of the Zebra Mussel, Dreissena polymorpha: A Resource for Invasive Species Research.</title>
        <authorList>
            <person name="McCartney M.A."/>
            <person name="Auch B."/>
            <person name="Kono T."/>
            <person name="Mallez S."/>
            <person name="Zhang Y."/>
            <person name="Obille A."/>
            <person name="Becker A."/>
            <person name="Abrahante J.E."/>
            <person name="Garbe J."/>
            <person name="Badalamenti J.P."/>
            <person name="Herman A."/>
            <person name="Mangelson H."/>
            <person name="Liachko I."/>
            <person name="Sullivan S."/>
            <person name="Sone E.D."/>
            <person name="Koren S."/>
            <person name="Silverstein K.A.T."/>
            <person name="Beckman K.B."/>
            <person name="Gohl D.M."/>
        </authorList>
    </citation>
    <scope>NUCLEOTIDE SEQUENCE</scope>
    <source>
        <strain evidence="1">Duluth1</strain>
        <tissue evidence="1">Whole animal</tissue>
    </source>
</reference>
<gene>
    <name evidence="1" type="ORF">DPMN_181020</name>
</gene>
<name>A0A9D4DCW1_DREPO</name>
<evidence type="ECO:0000313" key="1">
    <source>
        <dbReference type="EMBL" id="KAH3746611.1"/>
    </source>
</evidence>
<reference evidence="1" key="2">
    <citation type="submission" date="2020-11" db="EMBL/GenBank/DDBJ databases">
        <authorList>
            <person name="McCartney M.A."/>
            <person name="Auch B."/>
            <person name="Kono T."/>
            <person name="Mallez S."/>
            <person name="Becker A."/>
            <person name="Gohl D.M."/>
            <person name="Silverstein K.A.T."/>
            <person name="Koren S."/>
            <person name="Bechman K.B."/>
            <person name="Herman A."/>
            <person name="Abrahante J.E."/>
            <person name="Garbe J."/>
        </authorList>
    </citation>
    <scope>NUCLEOTIDE SEQUENCE</scope>
    <source>
        <strain evidence="1">Duluth1</strain>
        <tissue evidence="1">Whole animal</tissue>
    </source>
</reference>
<organism evidence="1 2">
    <name type="scientific">Dreissena polymorpha</name>
    <name type="common">Zebra mussel</name>
    <name type="synonym">Mytilus polymorpha</name>
    <dbReference type="NCBI Taxonomy" id="45954"/>
    <lineage>
        <taxon>Eukaryota</taxon>
        <taxon>Metazoa</taxon>
        <taxon>Spiralia</taxon>
        <taxon>Lophotrochozoa</taxon>
        <taxon>Mollusca</taxon>
        <taxon>Bivalvia</taxon>
        <taxon>Autobranchia</taxon>
        <taxon>Heteroconchia</taxon>
        <taxon>Euheterodonta</taxon>
        <taxon>Imparidentia</taxon>
        <taxon>Neoheterodontei</taxon>
        <taxon>Myida</taxon>
        <taxon>Dreissenoidea</taxon>
        <taxon>Dreissenidae</taxon>
        <taxon>Dreissena</taxon>
    </lineage>
</organism>
<sequence>MHLAQFSQKKANIKSMAVRTLQRRVNTSYQDILSSQGHSIPYKEGSIHPIKTSYQVKGSAYLTKKGQYILSRHLIKSRAVRTLQRRVNTSYQDILSSQGHSIPYKEGSIHLIKSRAVRTLQRRVNTSYQYILSSQGQCIPYKEGSIHPINTSYQVKGSAYLTKKGQYILSIHLIKSRAVRTLQRRVNTSYQDILSSQWHSIPYKEGSIHLIKSKAVRTLQRRVNTSYQYILSSQGQCIPYKEGSIQPINTSYQVKGSAYLTKKGQYNLSIHLIKSRAVRTLQRRVNTSSQYILSSKGQCIPYKEGSIHPIKSRAYLTEKGQVILSRHLIKSMAVHTLQRRVNTSYQDILSSQWQCIPYREGSIHPIKTSYQVNGSAYLTEKGSIHHIKRFYQVKGIPYLTKKVNTSFQDILLSKGSAYLTEKG</sequence>
<dbReference type="Proteomes" id="UP000828390">
    <property type="component" value="Unassembled WGS sequence"/>
</dbReference>
<comment type="caution">
    <text evidence="1">The sequence shown here is derived from an EMBL/GenBank/DDBJ whole genome shotgun (WGS) entry which is preliminary data.</text>
</comment>
<dbReference type="EMBL" id="JAIWYP010000010">
    <property type="protein sequence ID" value="KAH3746611.1"/>
    <property type="molecule type" value="Genomic_DNA"/>
</dbReference>
<evidence type="ECO:0000313" key="2">
    <source>
        <dbReference type="Proteomes" id="UP000828390"/>
    </source>
</evidence>
<protein>
    <submittedName>
        <fullName evidence="1">Uncharacterized protein</fullName>
    </submittedName>
</protein>
<proteinExistence type="predicted"/>
<dbReference type="AlphaFoldDB" id="A0A9D4DCW1"/>
<keyword evidence="2" id="KW-1185">Reference proteome</keyword>